<gene>
    <name evidence="3" type="ORF">XYLVIOL_LOCUS6398</name>
</gene>
<keyword evidence="1" id="KW-0812">Transmembrane</keyword>
<dbReference type="EMBL" id="CAXAJV020001293">
    <property type="protein sequence ID" value="CAL7943955.1"/>
    <property type="molecule type" value="Genomic_DNA"/>
</dbReference>
<reference evidence="3 4" key="1">
    <citation type="submission" date="2024-08" db="EMBL/GenBank/DDBJ databases">
        <authorList>
            <person name="Will J Nash"/>
            <person name="Angela Man"/>
            <person name="Seanna McTaggart"/>
            <person name="Kendall Baker"/>
            <person name="Tom Barker"/>
            <person name="Leah Catchpole"/>
            <person name="Alex Durrant"/>
            <person name="Karim Gharbi"/>
            <person name="Naomi Irish"/>
            <person name="Gemy Kaithakottil"/>
            <person name="Debby Ku"/>
            <person name="Aaliyah Providence"/>
            <person name="Felix Shaw"/>
            <person name="David Swarbreck"/>
            <person name="Chris Watkins"/>
            <person name="Ann M. McCartney"/>
            <person name="Giulio Formenti"/>
            <person name="Alice Mouton"/>
            <person name="Noel Vella"/>
            <person name="Bjorn M von Reumont"/>
            <person name="Adriana Vella"/>
            <person name="Wilfried Haerty"/>
        </authorList>
    </citation>
    <scope>NUCLEOTIDE SEQUENCE [LARGE SCALE GENOMIC DNA]</scope>
</reference>
<sequence length="265" mass="30221">MSNSDLWIRDIITTYGLSLVIFILIAVVISRKWSYLQNRIYKAYLTGFELECAKVMAPYKRHLFQSLEHIVSNDNVLRSMGSIRLLEIGVKMGENIQFYPDYTHLIGVDRNLKLADYLIKGNRSCQFSHVIIERLIIGDGSSLKEIPTGYVDVVVTTRSLCSVTSLKSTLQEIHRVLTPGGQYLFVEHIAENEGTFVRWLQGMLSRTKIWPSLFGGCHLNVNPIVDIKNAGFNHVVWDTFTVESYASRSFHWILSKQHVLGVAVR</sequence>
<keyword evidence="1" id="KW-0472">Membrane</keyword>
<comment type="caution">
    <text evidence="3">The sequence shown here is derived from an EMBL/GenBank/DDBJ whole genome shotgun (WGS) entry which is preliminary data.</text>
</comment>
<name>A0ABP1NSE4_XYLVO</name>
<dbReference type="InterPro" id="IPR029063">
    <property type="entry name" value="SAM-dependent_MTases_sf"/>
</dbReference>
<feature type="transmembrane region" description="Helical" evidence="1">
    <location>
        <begin position="6"/>
        <end position="29"/>
    </location>
</feature>
<evidence type="ECO:0000256" key="1">
    <source>
        <dbReference type="SAM" id="Phobius"/>
    </source>
</evidence>
<evidence type="ECO:0000313" key="3">
    <source>
        <dbReference type="EMBL" id="CAL7943955.1"/>
    </source>
</evidence>
<evidence type="ECO:0000313" key="4">
    <source>
        <dbReference type="Proteomes" id="UP001642520"/>
    </source>
</evidence>
<evidence type="ECO:0000259" key="2">
    <source>
        <dbReference type="Pfam" id="PF08241"/>
    </source>
</evidence>
<feature type="domain" description="Methyltransferase type 11" evidence="2">
    <location>
        <begin position="86"/>
        <end position="185"/>
    </location>
</feature>
<keyword evidence="4" id="KW-1185">Reference proteome</keyword>
<dbReference type="SUPFAM" id="SSF53335">
    <property type="entry name" value="S-adenosyl-L-methionine-dependent methyltransferases"/>
    <property type="match status" value="1"/>
</dbReference>
<proteinExistence type="predicted"/>
<dbReference type="InterPro" id="IPR013216">
    <property type="entry name" value="Methyltransf_11"/>
</dbReference>
<dbReference type="Proteomes" id="UP001642520">
    <property type="component" value="Unassembled WGS sequence"/>
</dbReference>
<dbReference type="PANTHER" id="PTHR45036">
    <property type="entry name" value="METHYLTRANSFERASE LIKE 7B"/>
    <property type="match status" value="1"/>
</dbReference>
<accession>A0ABP1NSE4</accession>
<dbReference type="CDD" id="cd02440">
    <property type="entry name" value="AdoMet_MTases"/>
    <property type="match status" value="1"/>
</dbReference>
<dbReference type="InterPro" id="IPR052356">
    <property type="entry name" value="Thiol_S-MT"/>
</dbReference>
<keyword evidence="1" id="KW-1133">Transmembrane helix</keyword>
<dbReference type="Pfam" id="PF08241">
    <property type="entry name" value="Methyltransf_11"/>
    <property type="match status" value="1"/>
</dbReference>
<organism evidence="3 4">
    <name type="scientific">Xylocopa violacea</name>
    <name type="common">Violet carpenter bee</name>
    <name type="synonym">Apis violacea</name>
    <dbReference type="NCBI Taxonomy" id="135666"/>
    <lineage>
        <taxon>Eukaryota</taxon>
        <taxon>Metazoa</taxon>
        <taxon>Ecdysozoa</taxon>
        <taxon>Arthropoda</taxon>
        <taxon>Hexapoda</taxon>
        <taxon>Insecta</taxon>
        <taxon>Pterygota</taxon>
        <taxon>Neoptera</taxon>
        <taxon>Endopterygota</taxon>
        <taxon>Hymenoptera</taxon>
        <taxon>Apocrita</taxon>
        <taxon>Aculeata</taxon>
        <taxon>Apoidea</taxon>
        <taxon>Anthophila</taxon>
        <taxon>Apidae</taxon>
        <taxon>Xylocopa</taxon>
        <taxon>Xylocopa</taxon>
    </lineage>
</organism>
<protein>
    <recommendedName>
        <fullName evidence="2">Methyltransferase type 11 domain-containing protein</fullName>
    </recommendedName>
</protein>
<dbReference type="Gene3D" id="3.40.50.150">
    <property type="entry name" value="Vaccinia Virus protein VP39"/>
    <property type="match status" value="1"/>
</dbReference>
<dbReference type="PANTHER" id="PTHR45036:SF1">
    <property type="entry name" value="METHYLTRANSFERASE LIKE 7A"/>
    <property type="match status" value="1"/>
</dbReference>